<evidence type="ECO:0000256" key="7">
    <source>
        <dbReference type="ARBA" id="ARBA00022958"/>
    </source>
</evidence>
<comment type="catalytic activity">
    <reaction evidence="12">
        <text>K(+)(in) = K(+)(out)</text>
        <dbReference type="Rhea" id="RHEA:29463"/>
        <dbReference type="ChEBI" id="CHEBI:29103"/>
    </reaction>
</comment>
<dbReference type="Pfam" id="PF06736">
    <property type="entry name" value="TMEM175"/>
    <property type="match status" value="1"/>
</dbReference>
<keyword evidence="5 13" id="KW-0812">Transmembrane</keyword>
<keyword evidence="15" id="KW-1185">Reference proteome</keyword>
<keyword evidence="10 13" id="KW-0472">Membrane</keyword>
<keyword evidence="7" id="KW-0630">Potassium</keyword>
<protein>
    <submittedName>
        <fullName evidence="14">DUF1211 domain-containing protein</fullName>
    </submittedName>
</protein>
<evidence type="ECO:0000256" key="6">
    <source>
        <dbReference type="ARBA" id="ARBA00022826"/>
    </source>
</evidence>
<evidence type="ECO:0000256" key="11">
    <source>
        <dbReference type="ARBA" id="ARBA00023303"/>
    </source>
</evidence>
<evidence type="ECO:0000256" key="4">
    <source>
        <dbReference type="ARBA" id="ARBA00022538"/>
    </source>
</evidence>
<comment type="similarity">
    <text evidence="2">Belongs to the TMEM175 family.</text>
</comment>
<evidence type="ECO:0000256" key="9">
    <source>
        <dbReference type="ARBA" id="ARBA00023065"/>
    </source>
</evidence>
<keyword evidence="3" id="KW-0813">Transport</keyword>
<evidence type="ECO:0000256" key="8">
    <source>
        <dbReference type="ARBA" id="ARBA00022989"/>
    </source>
</evidence>
<evidence type="ECO:0000256" key="5">
    <source>
        <dbReference type="ARBA" id="ARBA00022692"/>
    </source>
</evidence>
<reference evidence="14 15" key="1">
    <citation type="journal article" date="2010" name="Syst. Appl. Microbiol.">
        <title>Four new species of Chryseobacterium from the rhizosphere of coastal sand dune plants, Chryseobacterium elymi sp. nov., Chryseobacterium hagamense sp. nov., Chryseobacterium lathyri sp. nov. and Chryseobacterium rhizosphaerae sp. nov.</title>
        <authorList>
            <person name="Cho S.H."/>
            <person name="Lee K.S."/>
            <person name="Shin D.S."/>
            <person name="Han J.H."/>
            <person name="Park K.S."/>
            <person name="Lee C.H."/>
            <person name="Park K.H."/>
            <person name="Kim S.B."/>
        </authorList>
    </citation>
    <scope>NUCLEOTIDE SEQUENCE [LARGE SCALE GENOMIC DNA]</scope>
    <source>
        <strain evidence="14 15">KCTC 22548</strain>
    </source>
</reference>
<name>A0ABX9IPP1_9FLAO</name>
<keyword evidence="9" id="KW-0406">Ion transport</keyword>
<proteinExistence type="inferred from homology"/>
<dbReference type="Proteomes" id="UP000256491">
    <property type="component" value="Unassembled WGS sequence"/>
</dbReference>
<keyword evidence="11" id="KW-0407">Ion channel</keyword>
<feature type="transmembrane region" description="Helical" evidence="13">
    <location>
        <begin position="126"/>
        <end position="143"/>
    </location>
</feature>
<dbReference type="InterPro" id="IPR010617">
    <property type="entry name" value="TMEM175-like"/>
</dbReference>
<comment type="caution">
    <text evidence="14">The sequence shown here is derived from an EMBL/GenBank/DDBJ whole genome shotgun (WGS) entry which is preliminary data.</text>
</comment>
<evidence type="ECO:0000256" key="12">
    <source>
        <dbReference type="ARBA" id="ARBA00034430"/>
    </source>
</evidence>
<feature type="transmembrane region" description="Helical" evidence="13">
    <location>
        <begin position="164"/>
        <end position="197"/>
    </location>
</feature>
<evidence type="ECO:0000256" key="13">
    <source>
        <dbReference type="SAM" id="Phobius"/>
    </source>
</evidence>
<gene>
    <name evidence="14" type="ORF">DRF57_05575</name>
</gene>
<feature type="transmembrane region" description="Helical" evidence="13">
    <location>
        <begin position="91"/>
        <end position="114"/>
    </location>
</feature>
<evidence type="ECO:0000256" key="10">
    <source>
        <dbReference type="ARBA" id="ARBA00023136"/>
    </source>
</evidence>
<comment type="subcellular location">
    <subcellularLocation>
        <location evidence="1">Membrane</location>
        <topology evidence="1">Multi-pass membrane protein</topology>
    </subcellularLocation>
</comment>
<evidence type="ECO:0000313" key="14">
    <source>
        <dbReference type="EMBL" id="REC76860.1"/>
    </source>
</evidence>
<evidence type="ECO:0000256" key="3">
    <source>
        <dbReference type="ARBA" id="ARBA00022448"/>
    </source>
</evidence>
<accession>A0ABX9IPP1</accession>
<organism evidence="14 15">
    <name type="scientific">Chryseobacterium rhizosphaerae</name>
    <dbReference type="NCBI Taxonomy" id="395937"/>
    <lineage>
        <taxon>Bacteria</taxon>
        <taxon>Pseudomonadati</taxon>
        <taxon>Bacteroidota</taxon>
        <taxon>Flavobacteriia</taxon>
        <taxon>Flavobacteriales</taxon>
        <taxon>Weeksellaceae</taxon>
        <taxon>Chryseobacterium group</taxon>
        <taxon>Chryseobacterium</taxon>
    </lineage>
</organism>
<evidence type="ECO:0000256" key="2">
    <source>
        <dbReference type="ARBA" id="ARBA00006920"/>
    </source>
</evidence>
<dbReference type="EMBL" id="QNUF01000005">
    <property type="protein sequence ID" value="REC76860.1"/>
    <property type="molecule type" value="Genomic_DNA"/>
</dbReference>
<feature type="transmembrane region" description="Helical" evidence="13">
    <location>
        <begin position="59"/>
        <end position="79"/>
    </location>
</feature>
<keyword evidence="8 13" id="KW-1133">Transmembrane helix</keyword>
<keyword evidence="4" id="KW-0633">Potassium transport</keyword>
<keyword evidence="6" id="KW-0631">Potassium channel</keyword>
<evidence type="ECO:0000256" key="1">
    <source>
        <dbReference type="ARBA" id="ARBA00004141"/>
    </source>
</evidence>
<evidence type="ECO:0000313" key="15">
    <source>
        <dbReference type="Proteomes" id="UP000256491"/>
    </source>
</evidence>
<sequence>MSYGETNEDVRFDNLVVKLLMTMKKERLDAITDGIMAVISTLMLMDIKIPNLSLAHLPGILYQIFVYAMSFVTVVIVWLNHHRITLHKEKISINSVWINFGLLFVISFIPTATAHLSESFFDTSNHVFYGVVTTLVVLFYAIFQEFITRSENEKNIQFDRKMSWLTMGLYLLSIPLSLITVYISGLIFLFVPALYFIQSKK</sequence>